<dbReference type="Proteomes" id="UP000004200">
    <property type="component" value="Unassembled WGS sequence"/>
</dbReference>
<reference evidence="2 3" key="1">
    <citation type="submission" date="2011-06" db="EMBL/GenBank/DDBJ databases">
        <title>The draft genome of Thiorhodococcus drewsii AZ1.</title>
        <authorList>
            <consortium name="US DOE Joint Genome Institute (JGI-PGF)"/>
            <person name="Lucas S."/>
            <person name="Han J."/>
            <person name="Lapidus A."/>
            <person name="Cheng J.-F."/>
            <person name="Goodwin L."/>
            <person name="Pitluck S."/>
            <person name="Peters L."/>
            <person name="Land M.L."/>
            <person name="Hauser L."/>
            <person name="Vogl K."/>
            <person name="Liu Z."/>
            <person name="Imhoff J."/>
            <person name="Thiel V."/>
            <person name="Frigaard N.-U."/>
            <person name="Bryant D.A."/>
            <person name="Woyke T.J."/>
        </authorList>
    </citation>
    <scope>NUCLEOTIDE SEQUENCE [LARGE SCALE GENOMIC DNA]</scope>
    <source>
        <strain evidence="2 3">AZ1</strain>
    </source>
</reference>
<dbReference type="AlphaFoldDB" id="G2E462"/>
<dbReference type="EMBL" id="AFWT01000023">
    <property type="protein sequence ID" value="EGV29789.1"/>
    <property type="molecule type" value="Genomic_DNA"/>
</dbReference>
<gene>
    <name evidence="2" type="ORF">ThidrDRAFT_3075</name>
</gene>
<dbReference type="GO" id="GO:0003677">
    <property type="term" value="F:DNA binding"/>
    <property type="evidence" value="ECO:0007669"/>
    <property type="project" value="UniProtKB-KW"/>
</dbReference>
<keyword evidence="3" id="KW-1185">Reference proteome</keyword>
<accession>G2E462</accession>
<dbReference type="RefSeq" id="WP_007041788.1">
    <property type="nucleotide sequence ID" value="NZ_AFWT01000023.1"/>
</dbReference>
<sequence>MLPLPLELSARFDETFSQHGIPDYQQPHYRKWLLRFYLDFCAKYGQPALERTSVRAFLRKLAEKGQDEWMRKQAVDAVRLYFVQSGAVSVDRDGEGASDGVPLLQMSRGPAIRMSAVSQRRHQSIGGMWAEQ</sequence>
<dbReference type="OrthoDB" id="9801717at2"/>
<proteinExistence type="predicted"/>
<evidence type="ECO:0008006" key="4">
    <source>
        <dbReference type="Google" id="ProtNLM"/>
    </source>
</evidence>
<dbReference type="Gene3D" id="1.10.150.130">
    <property type="match status" value="1"/>
</dbReference>
<dbReference type="STRING" id="765913.ThidrDRAFT_3075"/>
<evidence type="ECO:0000313" key="2">
    <source>
        <dbReference type="EMBL" id="EGV29789.1"/>
    </source>
</evidence>
<evidence type="ECO:0000313" key="3">
    <source>
        <dbReference type="Proteomes" id="UP000004200"/>
    </source>
</evidence>
<dbReference type="eggNOG" id="COG4974">
    <property type="taxonomic scope" value="Bacteria"/>
</dbReference>
<comment type="caution">
    <text evidence="2">The sequence shown here is derived from an EMBL/GenBank/DDBJ whole genome shotgun (WGS) entry which is preliminary data.</text>
</comment>
<protein>
    <recommendedName>
        <fullName evidence="4">Integrase SAM-like N-terminal domain-containing protein</fullName>
    </recommendedName>
</protein>
<dbReference type="InterPro" id="IPR010998">
    <property type="entry name" value="Integrase_recombinase_N"/>
</dbReference>
<evidence type="ECO:0000256" key="1">
    <source>
        <dbReference type="ARBA" id="ARBA00023125"/>
    </source>
</evidence>
<name>G2E462_9GAMM</name>
<keyword evidence="1" id="KW-0238">DNA-binding</keyword>
<organism evidence="2 3">
    <name type="scientific">Thiorhodococcus drewsii AZ1</name>
    <dbReference type="NCBI Taxonomy" id="765913"/>
    <lineage>
        <taxon>Bacteria</taxon>
        <taxon>Pseudomonadati</taxon>
        <taxon>Pseudomonadota</taxon>
        <taxon>Gammaproteobacteria</taxon>
        <taxon>Chromatiales</taxon>
        <taxon>Chromatiaceae</taxon>
        <taxon>Thiorhodococcus</taxon>
    </lineage>
</organism>